<protein>
    <submittedName>
        <fullName evidence="1">Truncated macrophage colony stimulating factor</fullName>
    </submittedName>
</protein>
<reference evidence="1" key="1">
    <citation type="journal article" date="2002" name="Biochem. Biophys. Res. Commun.">
        <title>Mutation of macrophage colony stimulating factor (Csf1) causes osteopetrosis in the tl rat.</title>
        <authorList>
            <person name="Dobbins D.E."/>
            <person name="Sood R."/>
            <person name="Hashiramoto A."/>
            <person name="Hansen C.T."/>
            <person name="Wilder R.L."/>
            <person name="Remmers E.F."/>
        </authorList>
    </citation>
    <scope>NUCLEOTIDE SEQUENCE</scope>
    <source>
        <strain evidence="1">LEW.tl</strain>
    </source>
</reference>
<organism evidence="1">
    <name type="scientific">Rattus norvegicus</name>
    <name type="common">Rat</name>
    <dbReference type="NCBI Taxonomy" id="10116"/>
    <lineage>
        <taxon>Eukaryota</taxon>
        <taxon>Metazoa</taxon>
        <taxon>Chordata</taxon>
        <taxon>Craniata</taxon>
        <taxon>Vertebrata</taxon>
        <taxon>Euteleostomi</taxon>
        <taxon>Mammalia</taxon>
        <taxon>Eutheria</taxon>
        <taxon>Euarchontoglires</taxon>
        <taxon>Glires</taxon>
        <taxon>Rodentia</taxon>
        <taxon>Myomorpha</taxon>
        <taxon>Muroidea</taxon>
        <taxon>Muridae</taxon>
        <taxon>Murinae</taxon>
        <taxon>Rattus</taxon>
    </lineage>
</organism>
<gene>
    <name evidence="1 2" type="primary">Csf1</name>
</gene>
<name>Q8K408_RAT</name>
<dbReference type="AlphaFoldDB" id="Q8K408"/>
<sequence>MTARGAAGRRGALPFFDMDGLPAAAGLSPREQECCRGVGAL</sequence>
<proteinExistence type="evidence at transcript level"/>
<accession>Q8K408</accession>
<evidence type="ECO:0000313" key="1">
    <source>
        <dbReference type="EMBL" id="AAM54137.1"/>
    </source>
</evidence>
<dbReference type="EMBL" id="AF514357">
    <property type="protein sequence ID" value="AAM54137.1"/>
    <property type="molecule type" value="mRNA"/>
</dbReference>
<evidence type="ECO:0000313" key="2">
    <source>
        <dbReference type="RGD" id="621063"/>
    </source>
</evidence>
<dbReference type="RGD" id="621063">
    <property type="gene designation" value="Csf1"/>
</dbReference>